<dbReference type="CDD" id="cd18186">
    <property type="entry name" value="BTB_POZ_ZBTB_KLHL-like"/>
    <property type="match status" value="1"/>
</dbReference>
<sequence>MHTMDSPNAESLSVHPAYKHADADLKLMSSDGVVFFVHSVILRLASPVFADMVSMPQPSTPGSSTSLDTVELTELADVLAALLDSMYPRRPAPELVGFQFVQRLADAADKYDVKDVTDAIRRIISTKAAAIDFGSPLCNYSLACRMGWEEEAKALSFMALSASLDSSKTLEVMDTIESCWMLKFLNFRRRRYAMFRDALNIYYDKNAPDSVRATRLRWEYIASRHLSECRSNAHNKTNWLAFKMLLLSSFDNDATGEPLVDLPSYFWKQDRLLGFILEETCTKCSNLFFSQTLLCSELKRVLENVLPKQME</sequence>
<organism evidence="2 3">
    <name type="scientific">Schizopora paradoxa</name>
    <dbReference type="NCBI Taxonomy" id="27342"/>
    <lineage>
        <taxon>Eukaryota</taxon>
        <taxon>Fungi</taxon>
        <taxon>Dikarya</taxon>
        <taxon>Basidiomycota</taxon>
        <taxon>Agaricomycotina</taxon>
        <taxon>Agaricomycetes</taxon>
        <taxon>Hymenochaetales</taxon>
        <taxon>Schizoporaceae</taxon>
        <taxon>Schizopora</taxon>
    </lineage>
</organism>
<evidence type="ECO:0000313" key="2">
    <source>
        <dbReference type="EMBL" id="KLO06555.1"/>
    </source>
</evidence>
<dbReference type="SMART" id="SM00225">
    <property type="entry name" value="BTB"/>
    <property type="match status" value="1"/>
</dbReference>
<dbReference type="OrthoDB" id="3184970at2759"/>
<evidence type="ECO:0000259" key="1">
    <source>
        <dbReference type="PROSITE" id="PS50097"/>
    </source>
</evidence>
<accession>A0A0H2R452</accession>
<dbReference type="AlphaFoldDB" id="A0A0H2R452"/>
<dbReference type="Gene3D" id="3.30.710.10">
    <property type="entry name" value="Potassium Channel Kv1.1, Chain A"/>
    <property type="match status" value="1"/>
</dbReference>
<name>A0A0H2R452_9AGAM</name>
<dbReference type="Proteomes" id="UP000053477">
    <property type="component" value="Unassembled WGS sequence"/>
</dbReference>
<reference evidence="2 3" key="1">
    <citation type="submission" date="2015-04" db="EMBL/GenBank/DDBJ databases">
        <title>Complete genome sequence of Schizopora paradoxa KUC8140, a cosmopolitan wood degrader in East Asia.</title>
        <authorList>
            <consortium name="DOE Joint Genome Institute"/>
            <person name="Min B."/>
            <person name="Park H."/>
            <person name="Jang Y."/>
            <person name="Kim J.-J."/>
            <person name="Kim K.H."/>
            <person name="Pangilinan J."/>
            <person name="Lipzen A."/>
            <person name="Riley R."/>
            <person name="Grigoriev I.V."/>
            <person name="Spatafora J.W."/>
            <person name="Choi I.-G."/>
        </authorList>
    </citation>
    <scope>NUCLEOTIDE SEQUENCE [LARGE SCALE GENOMIC DNA]</scope>
    <source>
        <strain evidence="2 3">KUC8140</strain>
    </source>
</reference>
<dbReference type="Pfam" id="PF00651">
    <property type="entry name" value="BTB"/>
    <property type="match status" value="1"/>
</dbReference>
<dbReference type="EMBL" id="KQ086197">
    <property type="protein sequence ID" value="KLO06555.1"/>
    <property type="molecule type" value="Genomic_DNA"/>
</dbReference>
<dbReference type="InterPro" id="IPR000210">
    <property type="entry name" value="BTB/POZ_dom"/>
</dbReference>
<protein>
    <recommendedName>
        <fullName evidence="1">BTB domain-containing protein</fullName>
    </recommendedName>
</protein>
<dbReference type="PROSITE" id="PS50097">
    <property type="entry name" value="BTB"/>
    <property type="match status" value="1"/>
</dbReference>
<proteinExistence type="predicted"/>
<dbReference type="InParanoid" id="A0A0H2R452"/>
<evidence type="ECO:0000313" key="3">
    <source>
        <dbReference type="Proteomes" id="UP000053477"/>
    </source>
</evidence>
<dbReference type="InterPro" id="IPR011333">
    <property type="entry name" value="SKP1/BTB/POZ_sf"/>
</dbReference>
<keyword evidence="3" id="KW-1185">Reference proteome</keyword>
<gene>
    <name evidence="2" type="ORF">SCHPADRAFT_861322</name>
</gene>
<feature type="domain" description="BTB" evidence="1">
    <location>
        <begin position="23"/>
        <end position="87"/>
    </location>
</feature>
<dbReference type="SUPFAM" id="SSF54695">
    <property type="entry name" value="POZ domain"/>
    <property type="match status" value="1"/>
</dbReference>